<protein>
    <submittedName>
        <fullName evidence="2">Uncharacterized protein</fullName>
    </submittedName>
</protein>
<organism evidence="2 3">
    <name type="scientific">Megalurothrips usitatus</name>
    <name type="common">bean blossom thrips</name>
    <dbReference type="NCBI Taxonomy" id="439358"/>
    <lineage>
        <taxon>Eukaryota</taxon>
        <taxon>Metazoa</taxon>
        <taxon>Ecdysozoa</taxon>
        <taxon>Arthropoda</taxon>
        <taxon>Hexapoda</taxon>
        <taxon>Insecta</taxon>
        <taxon>Pterygota</taxon>
        <taxon>Neoptera</taxon>
        <taxon>Paraneoptera</taxon>
        <taxon>Thysanoptera</taxon>
        <taxon>Terebrantia</taxon>
        <taxon>Thripoidea</taxon>
        <taxon>Thripidae</taxon>
        <taxon>Megalurothrips</taxon>
    </lineage>
</organism>
<reference evidence="2" key="1">
    <citation type="submission" date="2022-12" db="EMBL/GenBank/DDBJ databases">
        <title>Chromosome-level genome assembly of the bean flower thrips Megalurothrips usitatus.</title>
        <authorList>
            <person name="Ma L."/>
            <person name="Liu Q."/>
            <person name="Li H."/>
            <person name="Cai W."/>
        </authorList>
    </citation>
    <scope>NUCLEOTIDE SEQUENCE</scope>
    <source>
        <strain evidence="2">Cailab_2022a</strain>
    </source>
</reference>
<keyword evidence="3" id="KW-1185">Reference proteome</keyword>
<name>A0AAV7XWD7_9NEOP</name>
<gene>
    <name evidence="2" type="ORF">ONE63_007784</name>
</gene>
<keyword evidence="1" id="KW-0472">Membrane</keyword>
<feature type="transmembrane region" description="Helical" evidence="1">
    <location>
        <begin position="385"/>
        <end position="407"/>
    </location>
</feature>
<sequence>MEHHGDGPHWVVSVQLADEDAADVYSEYTASYDQDDPYAARRAGLADSWTGVPAPNGTREEVGAREVTLAAMAAARPKVERVPAAVAGLRLPQRKLQQLFEEAVSTLTSCPEQSTSCAETCLSDSLDCYLLDENAIVVVDKTGLEAGRPLARANPDLLLRLELAKVYNRITVNDHQAICRRPPRSTVSDAGGCPAQAAAATPSSCLAGAALAALWWRQGLGGVVPAAAALLGGAHSLLAAGPTATPTKDPRSTASPGEVLDALEPLRVNKTVLHLCVMLRDLHRVGPGTRVSHNVFRSALPRSLVAVAVPGTSLVLVVARKGCPVPKILRPFRTEPYEDVISAENPAVRKEGLLWPRRRPGSCFREHIGELNITQCGAATRTAGVAAPLAALLALAALAVALSALPLPA</sequence>
<keyword evidence="1" id="KW-0812">Transmembrane</keyword>
<evidence type="ECO:0000256" key="1">
    <source>
        <dbReference type="SAM" id="Phobius"/>
    </source>
</evidence>
<proteinExistence type="predicted"/>
<accession>A0AAV7XWD7</accession>
<keyword evidence="1" id="KW-1133">Transmembrane helix</keyword>
<dbReference type="AlphaFoldDB" id="A0AAV7XWD7"/>
<evidence type="ECO:0000313" key="3">
    <source>
        <dbReference type="Proteomes" id="UP001075354"/>
    </source>
</evidence>
<dbReference type="EMBL" id="JAPTSV010000005">
    <property type="protein sequence ID" value="KAJ1527844.1"/>
    <property type="molecule type" value="Genomic_DNA"/>
</dbReference>
<dbReference type="Proteomes" id="UP001075354">
    <property type="component" value="Chromosome 5"/>
</dbReference>
<comment type="caution">
    <text evidence="2">The sequence shown here is derived from an EMBL/GenBank/DDBJ whole genome shotgun (WGS) entry which is preliminary data.</text>
</comment>
<evidence type="ECO:0000313" key="2">
    <source>
        <dbReference type="EMBL" id="KAJ1527844.1"/>
    </source>
</evidence>